<evidence type="ECO:0000313" key="2">
    <source>
        <dbReference type="EMBL" id="RTE66285.1"/>
    </source>
</evidence>
<keyword evidence="3" id="KW-1185">Reference proteome</keyword>
<gene>
    <name evidence="2" type="ORF">EH243_06725</name>
</gene>
<dbReference type="SUPFAM" id="SSF109604">
    <property type="entry name" value="HD-domain/PDEase-like"/>
    <property type="match status" value="1"/>
</dbReference>
<reference evidence="2 3" key="1">
    <citation type="submission" date="2018-11" db="EMBL/GenBank/DDBJ databases">
        <title>The draft genome sequence of Amphritea opalescens ANRC-JH13T.</title>
        <authorList>
            <person name="Fang Z."/>
            <person name="Zhang Y."/>
            <person name="Han X."/>
        </authorList>
    </citation>
    <scope>NUCLEOTIDE SEQUENCE [LARGE SCALE GENOMIC DNA]</scope>
    <source>
        <strain evidence="2 3">ANRC-JH13</strain>
    </source>
</reference>
<dbReference type="InterPro" id="IPR052340">
    <property type="entry name" value="RNase_Y/CdgJ"/>
</dbReference>
<dbReference type="PANTHER" id="PTHR33525">
    <property type="match status" value="1"/>
</dbReference>
<dbReference type="OrthoDB" id="5755654at2"/>
<proteinExistence type="predicted"/>
<dbReference type="PANTHER" id="PTHR33525:SF6">
    <property type="entry name" value="HDOD DOMAIN-CONTAINING PROTEIN"/>
    <property type="match status" value="1"/>
</dbReference>
<feature type="domain" description="HDOD" evidence="1">
    <location>
        <begin position="146"/>
        <end position="344"/>
    </location>
</feature>
<dbReference type="Gene3D" id="1.10.3210.10">
    <property type="entry name" value="Hypothetical protein af1432"/>
    <property type="match status" value="1"/>
</dbReference>
<organism evidence="2 3">
    <name type="scientific">Amphritea opalescens</name>
    <dbReference type="NCBI Taxonomy" id="2490544"/>
    <lineage>
        <taxon>Bacteria</taxon>
        <taxon>Pseudomonadati</taxon>
        <taxon>Pseudomonadota</taxon>
        <taxon>Gammaproteobacteria</taxon>
        <taxon>Oceanospirillales</taxon>
        <taxon>Oceanospirillaceae</taxon>
        <taxon>Amphritea</taxon>
    </lineage>
</organism>
<protein>
    <submittedName>
        <fullName evidence="2">HDOD domain-containing protein</fullName>
    </submittedName>
</protein>
<dbReference type="InterPro" id="IPR013976">
    <property type="entry name" value="HDOD"/>
</dbReference>
<comment type="caution">
    <text evidence="2">The sequence shown here is derived from an EMBL/GenBank/DDBJ whole genome shotgun (WGS) entry which is preliminary data.</text>
</comment>
<dbReference type="RefSeq" id="WP_126157883.1">
    <property type="nucleotide sequence ID" value="NZ_RQXW01000005.1"/>
</dbReference>
<dbReference type="EMBL" id="RQXW01000005">
    <property type="protein sequence ID" value="RTE66285.1"/>
    <property type="molecule type" value="Genomic_DNA"/>
</dbReference>
<evidence type="ECO:0000313" key="3">
    <source>
        <dbReference type="Proteomes" id="UP000283087"/>
    </source>
</evidence>
<dbReference type="AlphaFoldDB" id="A0A430KRZ5"/>
<sequence length="416" mass="46635">MFEYILKEDQVAVLWLGKPLVDLSIIPAELEGKISIDLVTAPEQAMEMLDKQHYQVMVIQLGVGDFELRYHWLRQVVAKHPGVIRIMLNDGLQPYQVAKASELCHRSLLMTAGVTELFNEVSESFHLIQSSNKPVVREYVGAIERLPSLPGVYVALNDALASDMSEAADIAAIIERDPAMSAKILQLVNSAFFALSRKVFKIKDAVVMLGVRQIRDLFLVSRLFEHFPQTQSWSAFSFENLFDRSMVVGRFARAICREQRVGADIADKAFLAALLQDIGMLVIATREAEHYAEVLREAALLNQPLYAVEKLRLGVTHMEVGAYMLGLWNLPPEIVEAVLYHSFPNATTSEKFTPLTAVHLADSILPDVVNINDCRICSQVSMKYLTRLGLQNKLPLWQQMSEEFASQLYSGAGHGF</sequence>
<accession>A0A430KRZ5</accession>
<dbReference type="PROSITE" id="PS51833">
    <property type="entry name" value="HDOD"/>
    <property type="match status" value="1"/>
</dbReference>
<dbReference type="Pfam" id="PF08668">
    <property type="entry name" value="HDOD"/>
    <property type="match status" value="1"/>
</dbReference>
<name>A0A430KRZ5_9GAMM</name>
<dbReference type="Proteomes" id="UP000283087">
    <property type="component" value="Unassembled WGS sequence"/>
</dbReference>
<evidence type="ECO:0000259" key="1">
    <source>
        <dbReference type="PROSITE" id="PS51833"/>
    </source>
</evidence>